<dbReference type="Gene3D" id="6.10.30.10">
    <property type="match status" value="1"/>
</dbReference>
<dbReference type="InterPro" id="IPR012340">
    <property type="entry name" value="NA-bd_OB-fold"/>
</dbReference>
<evidence type="ECO:0000313" key="3">
    <source>
        <dbReference type="EMBL" id="HGT83058.1"/>
    </source>
</evidence>
<protein>
    <submittedName>
        <fullName evidence="3">Zn-ribbon domain-containing OB-fold protein</fullName>
    </submittedName>
</protein>
<evidence type="ECO:0000259" key="2">
    <source>
        <dbReference type="Pfam" id="PF12172"/>
    </source>
</evidence>
<accession>A0A7J3M2W3</accession>
<dbReference type="Pfam" id="PF12172">
    <property type="entry name" value="zf-ChsH2"/>
    <property type="match status" value="1"/>
</dbReference>
<dbReference type="InterPro" id="IPR002878">
    <property type="entry name" value="ChsH2_C"/>
</dbReference>
<dbReference type="EMBL" id="DSYZ01000094">
    <property type="protein sequence ID" value="HGT83058.1"/>
    <property type="molecule type" value="Genomic_DNA"/>
</dbReference>
<dbReference type="SUPFAM" id="SSF50249">
    <property type="entry name" value="Nucleic acid-binding proteins"/>
    <property type="match status" value="1"/>
</dbReference>
<reference evidence="3" key="1">
    <citation type="journal article" date="2020" name="mSystems">
        <title>Genome- and Community-Level Interaction Insights into Carbon Utilization and Element Cycling Functions of Hydrothermarchaeota in Hydrothermal Sediment.</title>
        <authorList>
            <person name="Zhou Z."/>
            <person name="Liu Y."/>
            <person name="Xu W."/>
            <person name="Pan J."/>
            <person name="Luo Z.H."/>
            <person name="Li M."/>
        </authorList>
    </citation>
    <scope>NUCLEOTIDE SEQUENCE [LARGE SCALE GENOMIC DNA]</scope>
    <source>
        <strain evidence="3">SpSt-587</strain>
    </source>
</reference>
<evidence type="ECO:0000259" key="1">
    <source>
        <dbReference type="Pfam" id="PF01796"/>
    </source>
</evidence>
<organism evidence="3">
    <name type="scientific">Archaeoglobus fulgidus</name>
    <dbReference type="NCBI Taxonomy" id="2234"/>
    <lineage>
        <taxon>Archaea</taxon>
        <taxon>Methanobacteriati</taxon>
        <taxon>Methanobacteriota</taxon>
        <taxon>Archaeoglobi</taxon>
        <taxon>Archaeoglobales</taxon>
        <taxon>Archaeoglobaceae</taxon>
        <taxon>Archaeoglobus</taxon>
    </lineage>
</organism>
<name>A0A7J3M2W3_ARCFL</name>
<dbReference type="PANTHER" id="PTHR34075">
    <property type="entry name" value="BLR3430 PROTEIN"/>
    <property type="match status" value="1"/>
</dbReference>
<gene>
    <name evidence="3" type="ORF">ENT52_04965</name>
</gene>
<dbReference type="InterPro" id="IPR052513">
    <property type="entry name" value="Thioester_dehydratase-like"/>
</dbReference>
<sequence>MIVESRELRLKHRIPVTKTEKFWKGLEEGKVYKTICKCGRSYYPPRADCVCGSETEWVEITGKGVVECFTVVHSIPSGYEWSKPYRIVVARFGEVRVMGWSEEEIFVGDEVSLYTAKDGSGVWKVWFRKG</sequence>
<proteinExistence type="predicted"/>
<feature type="domain" description="ChsH2 rubredoxin-like zinc ribbon" evidence="2">
    <location>
        <begin position="23"/>
        <end position="54"/>
    </location>
</feature>
<dbReference type="Pfam" id="PF01796">
    <property type="entry name" value="OB_ChsH2_C"/>
    <property type="match status" value="1"/>
</dbReference>
<feature type="domain" description="ChsH2 C-terminal OB-fold" evidence="1">
    <location>
        <begin position="57"/>
        <end position="111"/>
    </location>
</feature>
<dbReference type="AlphaFoldDB" id="A0A7J3M2W3"/>
<comment type="caution">
    <text evidence="3">The sequence shown here is derived from an EMBL/GenBank/DDBJ whole genome shotgun (WGS) entry which is preliminary data.</text>
</comment>
<dbReference type="PANTHER" id="PTHR34075:SF5">
    <property type="entry name" value="BLR3430 PROTEIN"/>
    <property type="match status" value="1"/>
</dbReference>
<dbReference type="InterPro" id="IPR022002">
    <property type="entry name" value="ChsH2_Znr"/>
</dbReference>